<dbReference type="NCBIfam" id="TIGR04474">
    <property type="entry name" value="tcm_partner"/>
    <property type="match status" value="1"/>
</dbReference>
<dbReference type="InterPro" id="IPR031009">
    <property type="entry name" value="Tcm_partner"/>
</dbReference>
<comment type="caution">
    <text evidence="1">The sequence shown here is derived from an EMBL/GenBank/DDBJ whole genome shotgun (WGS) entry which is preliminary data.</text>
</comment>
<keyword evidence="2" id="KW-1185">Reference proteome</keyword>
<dbReference type="Proteomes" id="UP001595766">
    <property type="component" value="Unassembled WGS sequence"/>
</dbReference>
<accession>A0ABV8EL74</accession>
<protein>
    <submittedName>
        <fullName evidence="1">Three-Cys-motif partner protein TcmP</fullName>
    </submittedName>
</protein>
<reference evidence="2" key="1">
    <citation type="journal article" date="2019" name="Int. J. Syst. Evol. Microbiol.">
        <title>The Global Catalogue of Microorganisms (GCM) 10K type strain sequencing project: providing services to taxonomists for standard genome sequencing and annotation.</title>
        <authorList>
            <consortium name="The Broad Institute Genomics Platform"/>
            <consortium name="The Broad Institute Genome Sequencing Center for Infectious Disease"/>
            <person name="Wu L."/>
            <person name="Ma J."/>
        </authorList>
    </citation>
    <scope>NUCLEOTIDE SEQUENCE [LARGE SCALE GENOMIC DNA]</scope>
    <source>
        <strain evidence="2">CECT 8551</strain>
    </source>
</reference>
<proteinExistence type="predicted"/>
<organism evidence="1 2">
    <name type="scientific">Belliella kenyensis</name>
    <dbReference type="NCBI Taxonomy" id="1472724"/>
    <lineage>
        <taxon>Bacteria</taxon>
        <taxon>Pseudomonadati</taxon>
        <taxon>Bacteroidota</taxon>
        <taxon>Cytophagia</taxon>
        <taxon>Cytophagales</taxon>
        <taxon>Cyclobacteriaceae</taxon>
        <taxon>Belliella</taxon>
    </lineage>
</organism>
<evidence type="ECO:0000313" key="1">
    <source>
        <dbReference type="EMBL" id="MFC3976635.1"/>
    </source>
</evidence>
<name>A0ABV8EL74_9BACT</name>
<evidence type="ECO:0000313" key="2">
    <source>
        <dbReference type="Proteomes" id="UP001595766"/>
    </source>
</evidence>
<dbReference type="RefSeq" id="WP_241296253.1">
    <property type="nucleotide sequence ID" value="NZ_JAKZGR010000013.1"/>
</dbReference>
<gene>
    <name evidence="1" type="primary">tcmP</name>
    <name evidence="1" type="ORF">ACFOUP_09635</name>
</gene>
<dbReference type="EMBL" id="JBHSAV010000045">
    <property type="protein sequence ID" value="MFC3976635.1"/>
    <property type="molecule type" value="Genomic_DNA"/>
</dbReference>
<sequence>MKKFNPIQTIEDDGLEIMEVGNWAQLKYKLVGKYCDIFTSGMKNKWDLVYLDLFSGPGFVKIKETKSCIKNSALIAMSLPNSFNHYVLNDFSKSAVSSLEERVERLYSDKSFKIYNQDANLVVDRIFDDLPTYLKIGKPLFFAFIDPFSLNLHFDTIKKLSAQQVDILVLHALQMDGIRNMGHYIKENNPRLNLFFGNSDWRYRLTEEKVAKGQFVKFLSDEFDNSIRKLGYKTAIIKERITNNQGSGIYYLSFYSKHERGLEFFEKVRKGNNNQYEIF</sequence>